<accession>A0A3C1KLZ5</accession>
<name>A0A3C1KLZ5_9GAMM</name>
<sequence length="351" mass="38945">MPADPLTGIVEGFYGRLWPHELRLAYAGFLQALGLNTYLYAPKGDPWLRKRWQSHWPAREWRALTELALHYRQHGLLFGVGLSPFELYGHYGPAQQRSLRDKISRLNTLEAPLLAILFDDMPGEQADLAERQAEIVADVQAWSGAQRLLVCPTYYSFDPVLERHFGRMPEHYWADLGRLLAPEVDVFWTGNQVCADTISADDVARAAAVLGRPVLLWDNYPVNDGAQRSNHLYLDPLQGRTGLRDNGKLTGHLCNPMVQGRCSLPALTGLAQLHASAPPDPDALVTLLGGALWHCLQRDAEEFRALGLSGMSAARRGALAVEYAQLPGAAAREVVDWLKGEYAFDPACLTD</sequence>
<feature type="active site" description="Proton donor" evidence="3">
    <location>
        <position position="120"/>
    </location>
</feature>
<dbReference type="AlphaFoldDB" id="A0A3C1KLZ5"/>
<evidence type="ECO:0000256" key="2">
    <source>
        <dbReference type="ARBA" id="ARBA00023295"/>
    </source>
</evidence>
<dbReference type="SUPFAM" id="SSF51445">
    <property type="entry name" value="(Trans)glycosidases"/>
    <property type="match status" value="1"/>
</dbReference>
<dbReference type="GO" id="GO:0015929">
    <property type="term" value="F:hexosaminidase activity"/>
    <property type="evidence" value="ECO:0007669"/>
    <property type="project" value="UniProtKB-ARBA"/>
</dbReference>
<dbReference type="PANTHER" id="PTHR13170">
    <property type="entry name" value="O-GLCNACASE"/>
    <property type="match status" value="1"/>
</dbReference>
<dbReference type="EMBL" id="DMND01000092">
    <property type="protein sequence ID" value="HAN27364.1"/>
    <property type="molecule type" value="Genomic_DNA"/>
</dbReference>
<dbReference type="InterPro" id="IPR011496">
    <property type="entry name" value="O-GlcNAcase_cat"/>
</dbReference>
<proteinExistence type="inferred from homology"/>
<gene>
    <name evidence="5" type="ORF">DCP75_06530</name>
</gene>
<protein>
    <submittedName>
        <fullName evidence="5">Hyaluronidase</fullName>
    </submittedName>
</protein>
<dbReference type="GO" id="GO:1901135">
    <property type="term" value="P:carbohydrate derivative metabolic process"/>
    <property type="evidence" value="ECO:0007669"/>
    <property type="project" value="UniProtKB-ARBA"/>
</dbReference>
<feature type="domain" description="GH84" evidence="4">
    <location>
        <begin position="5"/>
        <end position="278"/>
    </location>
</feature>
<dbReference type="Pfam" id="PF07555">
    <property type="entry name" value="NAGidase"/>
    <property type="match status" value="1"/>
</dbReference>
<dbReference type="Gene3D" id="3.20.20.80">
    <property type="entry name" value="Glycosidases"/>
    <property type="match status" value="1"/>
</dbReference>
<reference evidence="5 6" key="1">
    <citation type="journal article" date="2018" name="Nat. Biotechnol.">
        <title>A standardized bacterial taxonomy based on genome phylogeny substantially revises the tree of life.</title>
        <authorList>
            <person name="Parks D.H."/>
            <person name="Chuvochina M."/>
            <person name="Waite D.W."/>
            <person name="Rinke C."/>
            <person name="Skarshewski A."/>
            <person name="Chaumeil P.A."/>
            <person name="Hugenholtz P."/>
        </authorList>
    </citation>
    <scope>NUCLEOTIDE SEQUENCE [LARGE SCALE GENOMIC DNA]</scope>
    <source>
        <strain evidence="5">UBA9158</strain>
    </source>
</reference>
<dbReference type="PROSITE" id="PS52009">
    <property type="entry name" value="GH84"/>
    <property type="match status" value="1"/>
</dbReference>
<evidence type="ECO:0000256" key="1">
    <source>
        <dbReference type="ARBA" id="ARBA00022801"/>
    </source>
</evidence>
<evidence type="ECO:0000259" key="4">
    <source>
        <dbReference type="PROSITE" id="PS52009"/>
    </source>
</evidence>
<comment type="similarity">
    <text evidence="3">Belongs to the glycosyl hydrolase 84 family.</text>
</comment>
<keyword evidence="1 3" id="KW-0378">Hydrolase</keyword>
<evidence type="ECO:0000313" key="6">
    <source>
        <dbReference type="Proteomes" id="UP000259273"/>
    </source>
</evidence>
<evidence type="ECO:0000313" key="5">
    <source>
        <dbReference type="EMBL" id="HAN27364.1"/>
    </source>
</evidence>
<dbReference type="STRING" id="1121937.GCA_000423125_03509"/>
<organism evidence="5 6">
    <name type="scientific">Haliea salexigens</name>
    <dbReference type="NCBI Taxonomy" id="287487"/>
    <lineage>
        <taxon>Bacteria</taxon>
        <taxon>Pseudomonadati</taxon>
        <taxon>Pseudomonadota</taxon>
        <taxon>Gammaproteobacteria</taxon>
        <taxon>Cellvibrionales</taxon>
        <taxon>Halieaceae</taxon>
        <taxon>Haliea</taxon>
    </lineage>
</organism>
<comment type="caution">
    <text evidence="5">The sequence shown here is derived from an EMBL/GenBank/DDBJ whole genome shotgun (WGS) entry which is preliminary data.</text>
</comment>
<dbReference type="PANTHER" id="PTHR13170:SF16">
    <property type="entry name" value="PROTEIN O-GLCNACASE"/>
    <property type="match status" value="1"/>
</dbReference>
<evidence type="ECO:0000256" key="3">
    <source>
        <dbReference type="PROSITE-ProRule" id="PRU01353"/>
    </source>
</evidence>
<dbReference type="InterPro" id="IPR017853">
    <property type="entry name" value="GH"/>
</dbReference>
<dbReference type="Proteomes" id="UP000259273">
    <property type="component" value="Unassembled WGS sequence"/>
</dbReference>
<keyword evidence="2 3" id="KW-0326">Glycosidase</keyword>
<dbReference type="InterPro" id="IPR051822">
    <property type="entry name" value="Glycosyl_Hydrolase_84"/>
</dbReference>